<evidence type="ECO:0000313" key="2">
    <source>
        <dbReference type="EMBL" id="CAF3893816.1"/>
    </source>
</evidence>
<proteinExistence type="predicted"/>
<dbReference type="EMBL" id="CAJOAX010004181">
    <property type="protein sequence ID" value="CAF3893816.1"/>
    <property type="molecule type" value="Genomic_DNA"/>
</dbReference>
<evidence type="ECO:0000256" key="1">
    <source>
        <dbReference type="SAM" id="MobiDB-lite"/>
    </source>
</evidence>
<organism evidence="2 3">
    <name type="scientific">Rotaria sordida</name>
    <dbReference type="NCBI Taxonomy" id="392033"/>
    <lineage>
        <taxon>Eukaryota</taxon>
        <taxon>Metazoa</taxon>
        <taxon>Spiralia</taxon>
        <taxon>Gnathifera</taxon>
        <taxon>Rotifera</taxon>
        <taxon>Eurotatoria</taxon>
        <taxon>Bdelloidea</taxon>
        <taxon>Philodinida</taxon>
        <taxon>Philodinidae</taxon>
        <taxon>Rotaria</taxon>
    </lineage>
</organism>
<comment type="caution">
    <text evidence="2">The sequence shown here is derived from an EMBL/GenBank/DDBJ whole genome shotgun (WGS) entry which is preliminary data.</text>
</comment>
<dbReference type="AlphaFoldDB" id="A0A819HA17"/>
<sequence length="106" mass="12587">VIATSEDEIEEDVNRNKKNENFHRLQTQLLEQIEKCRKPMKIYTCCNQLPHETFPGTEHYFNNMINKLPSSQRQSFNKHKRTISSKDNNEETDDDDDDIIMSNNQK</sequence>
<reference evidence="2" key="1">
    <citation type="submission" date="2021-02" db="EMBL/GenBank/DDBJ databases">
        <authorList>
            <person name="Nowell W R."/>
        </authorList>
    </citation>
    <scope>NUCLEOTIDE SEQUENCE</scope>
</reference>
<evidence type="ECO:0000313" key="3">
    <source>
        <dbReference type="Proteomes" id="UP000663823"/>
    </source>
</evidence>
<feature type="non-terminal residue" evidence="2">
    <location>
        <position position="1"/>
    </location>
</feature>
<accession>A0A819HA17</accession>
<feature type="region of interest" description="Disordered" evidence="1">
    <location>
        <begin position="71"/>
        <end position="106"/>
    </location>
</feature>
<dbReference type="Proteomes" id="UP000663823">
    <property type="component" value="Unassembled WGS sequence"/>
</dbReference>
<feature type="compositionally biased region" description="Acidic residues" evidence="1">
    <location>
        <begin position="90"/>
        <end position="99"/>
    </location>
</feature>
<gene>
    <name evidence="2" type="ORF">OTI717_LOCUS23416</name>
</gene>
<name>A0A819HA17_9BILA</name>
<protein>
    <submittedName>
        <fullName evidence="2">Uncharacterized protein</fullName>
    </submittedName>
</protein>